<organism evidence="1 2">
    <name type="scientific">Gonapodya prolifera (strain JEL478)</name>
    <name type="common">Monoblepharis prolifera</name>
    <dbReference type="NCBI Taxonomy" id="1344416"/>
    <lineage>
        <taxon>Eukaryota</taxon>
        <taxon>Fungi</taxon>
        <taxon>Fungi incertae sedis</taxon>
        <taxon>Chytridiomycota</taxon>
        <taxon>Chytridiomycota incertae sedis</taxon>
        <taxon>Monoblepharidomycetes</taxon>
        <taxon>Monoblepharidales</taxon>
        <taxon>Gonapodyaceae</taxon>
        <taxon>Gonapodya</taxon>
    </lineage>
</organism>
<reference evidence="1 2" key="1">
    <citation type="journal article" date="2015" name="Genome Biol. Evol.">
        <title>Phylogenomic analyses indicate that early fungi evolved digesting cell walls of algal ancestors of land plants.</title>
        <authorList>
            <person name="Chang Y."/>
            <person name="Wang S."/>
            <person name="Sekimoto S."/>
            <person name="Aerts A.L."/>
            <person name="Choi C."/>
            <person name="Clum A."/>
            <person name="LaButti K.M."/>
            <person name="Lindquist E.A."/>
            <person name="Yee Ngan C."/>
            <person name="Ohm R.A."/>
            <person name="Salamov A.A."/>
            <person name="Grigoriev I.V."/>
            <person name="Spatafora J.W."/>
            <person name="Berbee M.L."/>
        </authorList>
    </citation>
    <scope>NUCLEOTIDE SEQUENCE [LARGE SCALE GENOMIC DNA]</scope>
    <source>
        <strain evidence="1 2">JEL478</strain>
    </source>
</reference>
<proteinExistence type="predicted"/>
<evidence type="ECO:0000313" key="1">
    <source>
        <dbReference type="EMBL" id="KXS20435.1"/>
    </source>
</evidence>
<evidence type="ECO:0000313" key="2">
    <source>
        <dbReference type="Proteomes" id="UP000070544"/>
    </source>
</evidence>
<gene>
    <name evidence="1" type="ORF">M427DRAFT_375551</name>
</gene>
<name>A0A139AVC4_GONPJ</name>
<dbReference type="Proteomes" id="UP000070544">
    <property type="component" value="Unassembled WGS sequence"/>
</dbReference>
<protein>
    <submittedName>
        <fullName evidence="1">Uncharacterized protein</fullName>
    </submittedName>
</protein>
<keyword evidence="2" id="KW-1185">Reference proteome</keyword>
<dbReference type="EMBL" id="KQ965735">
    <property type="protein sequence ID" value="KXS20435.1"/>
    <property type="molecule type" value="Genomic_DNA"/>
</dbReference>
<accession>A0A139AVC4</accession>
<sequence>MFSAFLTFLESQINVCGAPALAKYIRKTASSVFRQARDDSATSEEAYLTWSRLSGNPFDILEQGLVAFPGGRNLWFAKLEAQLNRFEEDTKSGRMNEEFSVLLGQAIAATKGIDVRIWLRYLRVLQQYSTSDSSKASDEGKAKMETAVVLEREYLRAIANVESFDVGEVEPLLEGYATWAWTQGAQKGRDVCDSLLRTKSRPVTFYMTCISLELKAAGLKSNILRHFSTSDLEANEESEHDAMAIDDEQEPGVLDHRNGSRTVNLHRVRRLFEEALARQQDSEREYEVLSSDLYYTT</sequence>
<dbReference type="AlphaFoldDB" id="A0A139AVC4"/>